<evidence type="ECO:0000313" key="4">
    <source>
        <dbReference type="EMBL" id="MBJ6725173.1"/>
    </source>
</evidence>
<dbReference type="RefSeq" id="WP_199384069.1">
    <property type="nucleotide sequence ID" value="NZ_JAEMHM010000008.1"/>
</dbReference>
<evidence type="ECO:0000256" key="2">
    <source>
        <dbReference type="ARBA" id="ARBA00022448"/>
    </source>
</evidence>
<dbReference type="SUPFAM" id="SSF159468">
    <property type="entry name" value="AtpF-like"/>
    <property type="match status" value="1"/>
</dbReference>
<dbReference type="InterPro" id="IPR008218">
    <property type="entry name" value="ATPase_V1-cplx_f_g_su"/>
</dbReference>
<keyword evidence="5" id="KW-1185">Reference proteome</keyword>
<name>A0A8J7J306_9BACT</name>
<comment type="caution">
    <text evidence="4">The sequence shown here is derived from an EMBL/GenBank/DDBJ whole genome shotgun (WGS) entry which is preliminary data.</text>
</comment>
<sequence>MKKVLFITPADASHGFALAGAAQEVVAAAEAEAALVRVAGEPDTAVAAIDERLLGGIGEDRLRALEKRWSGVLVVLPAPATTAESAEDYALRLIRRAIGYHVRMR</sequence>
<dbReference type="GO" id="GO:0046961">
    <property type="term" value="F:proton-transporting ATPase activity, rotational mechanism"/>
    <property type="evidence" value="ECO:0007669"/>
    <property type="project" value="InterPro"/>
</dbReference>
<organism evidence="4 5">
    <name type="scientific">Geomesophilobacter sediminis</name>
    <dbReference type="NCBI Taxonomy" id="2798584"/>
    <lineage>
        <taxon>Bacteria</taxon>
        <taxon>Pseudomonadati</taxon>
        <taxon>Thermodesulfobacteriota</taxon>
        <taxon>Desulfuromonadia</taxon>
        <taxon>Geobacterales</taxon>
        <taxon>Geobacteraceae</taxon>
        <taxon>Geomesophilobacter</taxon>
    </lineage>
</organism>
<evidence type="ECO:0000256" key="3">
    <source>
        <dbReference type="ARBA" id="ARBA00023065"/>
    </source>
</evidence>
<proteinExistence type="inferred from homology"/>
<evidence type="ECO:0000256" key="1">
    <source>
        <dbReference type="ARBA" id="ARBA00010148"/>
    </source>
</evidence>
<evidence type="ECO:0000313" key="5">
    <source>
        <dbReference type="Proteomes" id="UP000636888"/>
    </source>
</evidence>
<dbReference type="EMBL" id="JAEMHM010000008">
    <property type="protein sequence ID" value="MBJ6725173.1"/>
    <property type="molecule type" value="Genomic_DNA"/>
</dbReference>
<dbReference type="Gene3D" id="3.40.50.10580">
    <property type="entry name" value="ATPase, V1 complex, subunit F"/>
    <property type="match status" value="1"/>
</dbReference>
<protein>
    <submittedName>
        <fullName evidence="4">ATPase</fullName>
    </submittedName>
</protein>
<keyword evidence="3" id="KW-0406">Ion transport</keyword>
<comment type="similarity">
    <text evidence="1">Belongs to the V-ATPase F subunit family.</text>
</comment>
<dbReference type="InterPro" id="IPR036906">
    <property type="entry name" value="ATPase_V1_fsu_sf"/>
</dbReference>
<keyword evidence="2" id="KW-0813">Transport</keyword>
<dbReference type="Proteomes" id="UP000636888">
    <property type="component" value="Unassembled WGS sequence"/>
</dbReference>
<dbReference type="Pfam" id="PF01990">
    <property type="entry name" value="ATP-synt_F"/>
    <property type="match status" value="1"/>
</dbReference>
<dbReference type="AlphaFoldDB" id="A0A8J7J306"/>
<reference evidence="4" key="1">
    <citation type="submission" date="2020-12" db="EMBL/GenBank/DDBJ databases">
        <title>Geomonas sp. Red875, isolated from river sediment.</title>
        <authorList>
            <person name="Xu Z."/>
            <person name="Zhang Z."/>
            <person name="Masuda Y."/>
            <person name="Itoh H."/>
            <person name="Senoo K."/>
        </authorList>
    </citation>
    <scope>NUCLEOTIDE SEQUENCE</scope>
    <source>
        <strain evidence="4">Red875</strain>
    </source>
</reference>
<accession>A0A8J7J306</accession>
<gene>
    <name evidence="4" type="ORF">JFN93_10675</name>
</gene>